<dbReference type="Proteomes" id="UP000044071">
    <property type="component" value="Unassembled WGS sequence"/>
</dbReference>
<organism evidence="1 2">
    <name type="scientific">Legionella massiliensis</name>
    <dbReference type="NCBI Taxonomy" id="1034943"/>
    <lineage>
        <taxon>Bacteria</taxon>
        <taxon>Pseudomonadati</taxon>
        <taxon>Pseudomonadota</taxon>
        <taxon>Gammaproteobacteria</taxon>
        <taxon>Legionellales</taxon>
        <taxon>Legionellaceae</taxon>
        <taxon>Legionella</taxon>
    </lineage>
</organism>
<dbReference type="AlphaFoldDB" id="A0A078KZY2"/>
<dbReference type="EMBL" id="CCSB01000002">
    <property type="protein sequence ID" value="CDZ77363.1"/>
    <property type="molecule type" value="Genomic_DNA"/>
</dbReference>
<keyword evidence="1" id="KW-0808">Transferase</keyword>
<dbReference type="Pfam" id="PF02515">
    <property type="entry name" value="CoA_transf_3"/>
    <property type="match status" value="1"/>
</dbReference>
<dbReference type="GO" id="GO:0016740">
    <property type="term" value="F:transferase activity"/>
    <property type="evidence" value="ECO:0007669"/>
    <property type="project" value="UniProtKB-KW"/>
</dbReference>
<dbReference type="RefSeq" id="WP_043873911.1">
    <property type="nucleotide sequence ID" value="NZ_CCVW01000002.1"/>
</dbReference>
<protein>
    <submittedName>
        <fullName evidence="1">Formyl-coenzyme A transferase</fullName>
    </submittedName>
</protein>
<proteinExistence type="predicted"/>
<dbReference type="SUPFAM" id="SSF89796">
    <property type="entry name" value="CoA-transferase family III (CaiB/BaiF)"/>
    <property type="match status" value="2"/>
</dbReference>
<dbReference type="Gene3D" id="3.40.50.10540">
    <property type="entry name" value="Crotonobetainyl-coa:carnitine coa-transferase, domain 1"/>
    <property type="match status" value="2"/>
</dbReference>
<keyword evidence="2" id="KW-1185">Reference proteome</keyword>
<dbReference type="eggNOG" id="COG1804">
    <property type="taxonomic scope" value="Bacteria"/>
</dbReference>
<evidence type="ECO:0000313" key="1">
    <source>
        <dbReference type="EMBL" id="CDZ77363.1"/>
    </source>
</evidence>
<sequence length="764" mass="82934">MHRLPYQSTRIIELSHQLTGRLTGLLFADQGAEVYLQQASNTPLDDYLNRGKIALPADSLIDHSSADIIIVDGDRAIDLLPHQILMRITAALPGDEDYGDLADDCSDDLLNALLGFFTDMGTSARYLGRPVIYTPLPLCSIYAGVNGAIALAASLLDRESCGLGRTIIVSRMASGLSAIGALCLTSEGIPEHLAPTVVGGLPEGLSPETFKQIAVEAAKNPAKQLWLEQRFTPLASPYWAADKRLILPMTAPNRRLTRKMLQHLGLWKQALAAGMADVSCYQPQSQAYLGRNLADSMALNFTMTSLLADMLEQAFAQRTAAEWEQEFCSIGLPCVAMQNWEEWKKDSKAKHAGIFTEVKGCEKLQIGRSSWLSSAKPYPPLKACRQEAKIPARKIALPALTGAASVRLPLTGYIVLDFCNVVAGPAAGRMMAELGAIVYQIVPAIPEHSPTIVVTWTGEFGTGKKSIIIDAKTDQGLEVIKNLVKKADIILANMLDEQMKSLGIDQQSLKSINPKAIGVQLSAYRGQFLGERHGYPGYDPALQGSTGIMTRFGREECPSFHGVASTVDYLCGYLAVWAAVSALAAREHRKDGQGDWAETSLAAAATLAQLTLQYATEPASARGPFATGMTLGERVYSLANGWIFAQGKQDLSKELAEKNVDEALDYLRKQGIKAVPIQTCRQLANRHRDKPSKTIRFQQREKDGWKNEGFAPTWFAFDGVPSDRLNAASRIGADGAAILAALNYSQQQIEALLANKIVGQTEFG</sequence>
<accession>A0A078KZY2</accession>
<dbReference type="PANTHER" id="PTHR48228">
    <property type="entry name" value="SUCCINYL-COA--D-CITRAMALATE COA-TRANSFERASE"/>
    <property type="match status" value="1"/>
</dbReference>
<dbReference type="InterPro" id="IPR044855">
    <property type="entry name" value="CoA-Trfase_III_dom3_sf"/>
</dbReference>
<dbReference type="Gene3D" id="3.30.1540.10">
    <property type="entry name" value="formyl-coa transferase, domain 3"/>
    <property type="match status" value="1"/>
</dbReference>
<name>A0A078KZY2_9GAMM</name>
<dbReference type="InterPro" id="IPR003673">
    <property type="entry name" value="CoA-Trfase_fam_III"/>
</dbReference>
<dbReference type="OrthoDB" id="9058532at2"/>
<gene>
    <name evidence="1" type="primary">frc_2</name>
    <name evidence="1" type="ORF">BN59_01646</name>
</gene>
<dbReference type="PANTHER" id="PTHR48228:SF4">
    <property type="entry name" value="BLR3030 PROTEIN"/>
    <property type="match status" value="1"/>
</dbReference>
<reference evidence="1 2" key="1">
    <citation type="submission" date="2014-06" db="EMBL/GenBank/DDBJ databases">
        <authorList>
            <person name="Urmite Genomes Urmite Genomes"/>
        </authorList>
    </citation>
    <scope>NUCLEOTIDE SEQUENCE [LARGE SCALE GENOMIC DNA]</scope>
</reference>
<dbReference type="STRING" id="1034943.BN59_01646"/>
<dbReference type="InterPro" id="IPR023606">
    <property type="entry name" value="CoA-Trfase_III_dom_1_sf"/>
</dbReference>
<dbReference type="InterPro" id="IPR050509">
    <property type="entry name" value="CoA-transferase_III"/>
</dbReference>
<evidence type="ECO:0000313" key="2">
    <source>
        <dbReference type="Proteomes" id="UP000044071"/>
    </source>
</evidence>